<dbReference type="InterPro" id="IPR011043">
    <property type="entry name" value="Gal_Oxase/kelch_b-propeller"/>
</dbReference>
<dbReference type="Pfam" id="PF14312">
    <property type="entry name" value="FG-GAP_2"/>
    <property type="match status" value="1"/>
</dbReference>
<feature type="chain" id="PRO_5012369019" evidence="2">
    <location>
        <begin position="22"/>
        <end position="1302"/>
    </location>
</feature>
<keyword evidence="4" id="KW-1185">Reference proteome</keyword>
<dbReference type="PANTHER" id="PTHR36220:SF1">
    <property type="entry name" value="GAMMA TUBULIN COMPLEX COMPONENT C-TERMINAL DOMAIN-CONTAINING PROTEIN"/>
    <property type="match status" value="1"/>
</dbReference>
<evidence type="ECO:0000313" key="3">
    <source>
        <dbReference type="EMBL" id="SKC72334.1"/>
    </source>
</evidence>
<accession>A0A1T5L8R4</accession>
<evidence type="ECO:0000313" key="4">
    <source>
        <dbReference type="Proteomes" id="UP000190961"/>
    </source>
</evidence>
<name>A0A1T5L8R4_9BACT</name>
<dbReference type="InterPro" id="IPR013517">
    <property type="entry name" value="FG-GAP"/>
</dbReference>
<evidence type="ECO:0000256" key="1">
    <source>
        <dbReference type="ARBA" id="ARBA00022729"/>
    </source>
</evidence>
<dbReference type="InterPro" id="IPR028994">
    <property type="entry name" value="Integrin_alpha_N"/>
</dbReference>
<dbReference type="SUPFAM" id="SSF50965">
    <property type="entry name" value="Galactose oxidase, central domain"/>
    <property type="match status" value="1"/>
</dbReference>
<dbReference type="Gene3D" id="2.130.10.130">
    <property type="entry name" value="Integrin alpha, N-terminal"/>
    <property type="match status" value="3"/>
</dbReference>
<dbReference type="Pfam" id="PF13585">
    <property type="entry name" value="CHU_C"/>
    <property type="match status" value="1"/>
</dbReference>
<protein>
    <submittedName>
        <fullName evidence="3">Gliding motility-associated C-terminal domain-containing protein</fullName>
    </submittedName>
</protein>
<dbReference type="Proteomes" id="UP000190961">
    <property type="component" value="Unassembled WGS sequence"/>
</dbReference>
<organism evidence="3 4">
    <name type="scientific">Ohtaekwangia koreensis</name>
    <dbReference type="NCBI Taxonomy" id="688867"/>
    <lineage>
        <taxon>Bacteria</taxon>
        <taxon>Pseudomonadati</taxon>
        <taxon>Bacteroidota</taxon>
        <taxon>Cytophagia</taxon>
        <taxon>Cytophagales</taxon>
        <taxon>Fulvivirgaceae</taxon>
        <taxon>Ohtaekwangia</taxon>
    </lineage>
</organism>
<gene>
    <name evidence="3" type="ORF">SAMN05660236_2756</name>
</gene>
<dbReference type="EMBL" id="FUZU01000002">
    <property type="protein sequence ID" value="SKC72334.1"/>
    <property type="molecule type" value="Genomic_DNA"/>
</dbReference>
<evidence type="ECO:0000256" key="2">
    <source>
        <dbReference type="SAM" id="SignalP"/>
    </source>
</evidence>
<sequence length="1302" mass="141844">MKSVFTLLAAIFVALSGNCQCMNGFEKLYPERSVDYSLDFGKSVSMYDNYLAVGVPDSDTVGRQSGIVYIYEKSNDTWVKIASMIASQPVVNLRLGISVKLSKNYLLVSAEANGGQVLLYKKPASGWASATEFSTLSVPGTASFGTAYFHPVDISVDENTIVVADALKAHNFNPTTIAGSLFVFHKDPGISWSNAISPLEIKATYNVSDFGRTGVYISGNRIITGTPFTPSAHGNIFIYNDPSGSFSNFTLEALLSPSTNYSAWVDNLVVLEDGIMWSASGGGQLQLMYFEKPVSGNWGNATPTYILDPDGQTLIPNASSLRLATNGTDLYAASKNVFGSTTLTWLKKGATGWAAPTWQTIDTRSSTVSRYGLVIAANQHTDVVAGYIPNPNKTSVSNAIATYSKTSSDKWVSSSLYTIPTSTRNHAFGSRMTLQGDFVFVSAIRDNTLKAEAGKVYIYKKNGLQWNQVSTIIPNPTTYSNVNFGSALAASEKFIAIGANNWGAIGRVFIYKRDQDDWNSPQFFQEIVIPNPQNTVIASGDNVAMSDRWLLIPYGDQSPSLDTRVAIYEYDGNSWIYRQSVSTGYFNLFSKFTTVGVAIEGDTFVAGGQVFQLEANSTWINTAKLSPTDPENLRFSYPTFVLVQNGSDFGQTVAIKNNTIYIGAPRKDFEGTWDVGAVYVYKSGGSWSSRTESVKLLPDIKQQSGFFGASVFPSESSVMVGVPVAEFFASADLNNNKPTNIPGKAILFEAADEWWSSAYLSKVFKGEMSVRDNFGIQVAMNEQNIFIASSLEDISTGRTAGTVYITDIPLAMKPAPQLCNESGSTITLTAKPSGGTWTGKGIIDAALGIFDPSIAGTGSHEITYTPTGCLSSGKISVKVNAKPPAIITVDKEYWVCQEADISIPLKVKEITDSDYQWFFRENDSQSFIYLGEASLTMDASQRGEYMAKVYNQACETFSEIITIHNESIDVLANPLGEVCGTPPEGLDLTASPTGGTWSGSGVVNNRFVMNHLANGGYTLYYSYTSARGCYYQNQTTVKVARLSTPVINRTGNLCEQGSVKLSIDTTPLAGTIYSWSKQEDNGGDYLEQGTGNSLETSSPGNYMVSLKKDFCEVASLAISIKDNFSMALVPENVKSEVCHENDFSFSVPSDPRATYEWLYSADNEQPETLSELTNSIHPTKSGYYSAVIKKGACSYTTSPKYIYIHSKDSVFVPNVFTPNGDGKNDSFQITVLSKDDDQTDNDNEDKASYTIFNRYGRSVFSAPNNQVWNGNELNTGIYYWSGVYHTCSGVPVKIKGWVHLVK</sequence>
<proteinExistence type="predicted"/>
<dbReference type="PANTHER" id="PTHR36220">
    <property type="entry name" value="UNNAMED PRODUCT"/>
    <property type="match status" value="1"/>
</dbReference>
<keyword evidence="1 2" id="KW-0732">Signal</keyword>
<reference evidence="3 4" key="1">
    <citation type="submission" date="2017-02" db="EMBL/GenBank/DDBJ databases">
        <authorList>
            <person name="Peterson S.W."/>
        </authorList>
    </citation>
    <scope>NUCLEOTIDE SEQUENCE [LARGE SCALE GENOMIC DNA]</scope>
    <source>
        <strain evidence="3 4">DSM 25262</strain>
    </source>
</reference>
<dbReference type="STRING" id="688867.SAMN05660236_2756"/>
<feature type="signal peptide" evidence="2">
    <location>
        <begin position="1"/>
        <end position="21"/>
    </location>
</feature>